<dbReference type="InterPro" id="IPR013320">
    <property type="entry name" value="ConA-like_dom_sf"/>
</dbReference>
<feature type="region of interest" description="Disordered" evidence="3">
    <location>
        <begin position="228"/>
        <end position="257"/>
    </location>
</feature>
<proteinExistence type="predicted"/>
<dbReference type="InterPro" id="IPR006558">
    <property type="entry name" value="LamG-like"/>
</dbReference>
<reference evidence="6" key="1">
    <citation type="submission" date="2023-02" db="EMBL/GenBank/DDBJ databases">
        <title>Actinomadura rubrobrunea NBRC 14622.</title>
        <authorList>
            <person name="Ichikawa N."/>
            <person name="Sato H."/>
            <person name="Tonouchi N."/>
        </authorList>
    </citation>
    <scope>NUCLEOTIDE SEQUENCE</scope>
    <source>
        <strain evidence="6">NBRC 14622</strain>
    </source>
</reference>
<keyword evidence="2" id="KW-1015">Disulfide bond</keyword>
<dbReference type="Proteomes" id="UP001165124">
    <property type="component" value="Unassembled WGS sequence"/>
</dbReference>
<feature type="domain" description="LamG-like jellyroll fold" evidence="5">
    <location>
        <begin position="1204"/>
        <end position="1352"/>
    </location>
</feature>
<evidence type="ECO:0000256" key="1">
    <source>
        <dbReference type="ARBA" id="ARBA00022729"/>
    </source>
</evidence>
<feature type="domain" description="LamG-like jellyroll fold" evidence="5">
    <location>
        <begin position="761"/>
        <end position="906"/>
    </location>
</feature>
<evidence type="ECO:0000256" key="4">
    <source>
        <dbReference type="SAM" id="SignalP"/>
    </source>
</evidence>
<keyword evidence="7" id="KW-1185">Reference proteome</keyword>
<dbReference type="EMBL" id="BSRZ01000008">
    <property type="protein sequence ID" value="GLW65302.1"/>
    <property type="molecule type" value="Genomic_DNA"/>
</dbReference>
<sequence length="1369" mass="148208">MTTAVATAAALLSPVGIAVSSPSARADEQPKREAATEAEALAAARASGKPVEVLAQRGEHRTVHALPTGRFEVTEHLRPVRTRKNGRWVPIDTGLRRSGAEVVPGASSVGLRFSGGGKGPLVRMSRAGRAMSLTWPGTLPEPVLDGDTAIYRGVLGPDVDLRLRALADGFTHTLVVKTAEAAKDPRLAKLAFKLGTSRLTVDQSASGLLTAQGTAGGPVFEAPAPVMWDSSQPQAPSPQARAAATRQDHAKGPGAGAKVAPVKVDLNDGELSLIPDRGLLTAPDTKFPVYIDPVWTTNKASSWAMVSSGYPNQSYYKFAGNATEGVGRCEVAKDSRCVKDQTKRIFFRMKLPSIKGRYIESAEFVAYETDAWDCDNPTSVQLWRTSALSSSATWNNTANAWNEHLTSRDVAYCSKTPVEFGGSALRSHVQSAVNNGYSTITFGLRAYSESSMSWWKRFADDAYLKIQYNRPPYQPDTETMFASPGTKCVDRPQAGWVNDVPTVYAYLKDPDTEDANKVQAQFTLHWADKADGSDWGPKWTSSLTPPLTSGSRHQIKLPTTIPQKKLIGWGVRAWDGVQWGPWSYDGAQTGCYFYYDPSIPAAPTISSTDYPDDQTWHGGVGEPGTFTISDPAKAAARYDIKLNGEPLPSVATTDGAARQITVTPTRSGPNILEAQAFTKAGQNGAPTTYEFWARTGAEAAARFGFDENPGTSEVTADTPGTAVHVRGGARLGGQGKVGTALTLDGSSGYAETDLPVIRTDQSFSVSAWVRLDATDPDKYYTVLSQEGVYKSAFFLRYDVGSRKWVFARPWTDSDVDDKAWSTAWSKNPAAFGVWTHLVGVYDHESRKMRIYVDGEPGIESNNQVEKVWHADGGLQIGRAKWLGWQLDHLPGAVDDVKVFQRALTDDEAHRLAEGTDPPVDGLKAHWSLDEDEGSSRAYSPVAPVKATFTGGASLGHPGQDRTALQLDGTTGYVSTDRPVVDTSRSFSVAAWVRVDSFDSGRHLSVLSQDGTYRSGFYLKYDPVQRKWVFTRFAEDSDQPDGLSFPSWSKETAQAGVWTHLAGVWDANTRRMRLFVNGVPSNYSAEVTSVWKATGGLQIGRSLWQGHKVDHFPGLIDDVRVYDRVLGATEVEQLVKQHPALKARWKLNADGSGEPEGAPSLALRNGATIDPGAGFYYGASSAGLRLDPVAGAFAETQAPVVNTDESFSVAGWVRSPGRPQSKATVFSQPGANTNAFVLRYVPGEDPEEQGDWQIEMNNADQQGTTPLVASSSVFEDDWNHVAIVYDGLRDRMRLYVNGRLEQVVAEKGQVTGFRAAGGGLQLGRNRFAGTGGGEFWPDAIDDVWVYQGALTETQVQTLSAYDELPTDAGP</sequence>
<evidence type="ECO:0000313" key="7">
    <source>
        <dbReference type="Proteomes" id="UP001165124"/>
    </source>
</evidence>
<keyword evidence="1 4" id="KW-0732">Signal</keyword>
<dbReference type="Gene3D" id="2.60.120.200">
    <property type="match status" value="3"/>
</dbReference>
<feature type="signal peptide" evidence="4">
    <location>
        <begin position="1"/>
        <end position="26"/>
    </location>
</feature>
<feature type="domain" description="LamG-like jellyroll fold" evidence="5">
    <location>
        <begin position="984"/>
        <end position="1128"/>
    </location>
</feature>
<comment type="caution">
    <text evidence="6">The sequence shown here is derived from an EMBL/GenBank/DDBJ whole genome shotgun (WGS) entry which is preliminary data.</text>
</comment>
<feature type="compositionally biased region" description="Low complexity" evidence="3">
    <location>
        <begin position="230"/>
        <end position="244"/>
    </location>
</feature>
<protein>
    <recommendedName>
        <fullName evidence="5">LamG-like jellyroll fold domain-containing protein</fullName>
    </recommendedName>
</protein>
<evidence type="ECO:0000256" key="2">
    <source>
        <dbReference type="ARBA" id="ARBA00023157"/>
    </source>
</evidence>
<name>A0A9W6PX06_9ACTN</name>
<dbReference type="InterPro" id="IPR042837">
    <property type="entry name" value="PTX3"/>
</dbReference>
<dbReference type="SMART" id="SM00560">
    <property type="entry name" value="LamGL"/>
    <property type="match status" value="3"/>
</dbReference>
<evidence type="ECO:0000313" key="6">
    <source>
        <dbReference type="EMBL" id="GLW65302.1"/>
    </source>
</evidence>
<feature type="chain" id="PRO_5040731379" description="LamG-like jellyroll fold domain-containing protein" evidence="4">
    <location>
        <begin position="27"/>
        <end position="1369"/>
    </location>
</feature>
<dbReference type="Pfam" id="PF13385">
    <property type="entry name" value="Laminin_G_3"/>
    <property type="match status" value="3"/>
</dbReference>
<dbReference type="GO" id="GO:0006955">
    <property type="term" value="P:immune response"/>
    <property type="evidence" value="ECO:0007669"/>
    <property type="project" value="InterPro"/>
</dbReference>
<dbReference type="PANTHER" id="PTHR46943:SF1">
    <property type="entry name" value="PENTRAXIN-RELATED PROTEIN PTX3"/>
    <property type="match status" value="1"/>
</dbReference>
<evidence type="ECO:0000256" key="3">
    <source>
        <dbReference type="SAM" id="MobiDB-lite"/>
    </source>
</evidence>
<evidence type="ECO:0000259" key="5">
    <source>
        <dbReference type="SMART" id="SM00560"/>
    </source>
</evidence>
<dbReference type="SUPFAM" id="SSF49899">
    <property type="entry name" value="Concanavalin A-like lectins/glucanases"/>
    <property type="match status" value="3"/>
</dbReference>
<organism evidence="6 7">
    <name type="scientific">Actinomadura rubrobrunea</name>
    <dbReference type="NCBI Taxonomy" id="115335"/>
    <lineage>
        <taxon>Bacteria</taxon>
        <taxon>Bacillati</taxon>
        <taxon>Actinomycetota</taxon>
        <taxon>Actinomycetes</taxon>
        <taxon>Streptosporangiales</taxon>
        <taxon>Thermomonosporaceae</taxon>
        <taxon>Actinomadura</taxon>
    </lineage>
</organism>
<gene>
    <name evidence="6" type="ORF">Arub01_35460</name>
</gene>
<accession>A0A9W6PX06</accession>
<dbReference type="PANTHER" id="PTHR46943">
    <property type="entry name" value="PENTRAXIN-RELATED PROTEIN PTX3"/>
    <property type="match status" value="1"/>
</dbReference>